<comment type="caution">
    <text evidence="1">The sequence shown here is derived from an EMBL/GenBank/DDBJ whole genome shotgun (WGS) entry which is preliminary data.</text>
</comment>
<accession>A0A834K6F3</accession>
<dbReference type="Pfam" id="PF09404">
    <property type="entry name" value="C12orf66_like"/>
    <property type="match status" value="2"/>
</dbReference>
<name>A0A834K6F3_VESVU</name>
<organism evidence="1 2">
    <name type="scientific">Vespula vulgaris</name>
    <name type="common">Yellow jacket</name>
    <name type="synonym">Wasp</name>
    <dbReference type="NCBI Taxonomy" id="7454"/>
    <lineage>
        <taxon>Eukaryota</taxon>
        <taxon>Metazoa</taxon>
        <taxon>Ecdysozoa</taxon>
        <taxon>Arthropoda</taxon>
        <taxon>Hexapoda</taxon>
        <taxon>Insecta</taxon>
        <taxon>Pterygota</taxon>
        <taxon>Neoptera</taxon>
        <taxon>Endopterygota</taxon>
        <taxon>Hymenoptera</taxon>
        <taxon>Apocrita</taxon>
        <taxon>Aculeata</taxon>
        <taxon>Vespoidea</taxon>
        <taxon>Vespidae</taxon>
        <taxon>Vespinae</taxon>
        <taxon>Vespula</taxon>
    </lineage>
</organism>
<dbReference type="SUPFAM" id="SSF158548">
    <property type="entry name" value="FLJ32549 domain-like"/>
    <property type="match status" value="1"/>
</dbReference>
<protein>
    <submittedName>
        <fullName evidence="1">Uncharacterized protein</fullName>
    </submittedName>
</protein>
<sequence length="301" mass="34969">MDHEEEFLNNFFTQVTQLCSDKAKELVEKERESCRQTQMGPWGMLLMTLPQIAFTERSYADLGFLHTKNKGFLRKDNSLKTVYESLKSDLRRLEEMTRGTNAIGAIVAEPALYQWLVKLKNAILAKCSLYFHTTLSQQATPGEMRSIMSKQSVDYYHKIQSFQRKHDVVAVLIVFDSRGMKDSGPGYRHSGRKSEVSEDFTVVVSCPYAFTQKPLIHWDNIQNKIRERYAELLTMDKIIYAKSLRDLCTYALYNVDPKMTLVTIYETEKQKDKERHVSTFMSDMCTQIKCNKIYESLKLAK</sequence>
<dbReference type="Proteomes" id="UP000614350">
    <property type="component" value="Unassembled WGS sequence"/>
</dbReference>
<reference evidence="1" key="1">
    <citation type="journal article" date="2020" name="G3 (Bethesda)">
        <title>High-Quality Assemblies for Three Invasive Social Wasps from the &lt;i&gt;Vespula&lt;/i&gt; Genus.</title>
        <authorList>
            <person name="Harrop T.W.R."/>
            <person name="Guhlin J."/>
            <person name="McLaughlin G.M."/>
            <person name="Permina E."/>
            <person name="Stockwell P."/>
            <person name="Gilligan J."/>
            <person name="Le Lec M.F."/>
            <person name="Gruber M.A.M."/>
            <person name="Quinn O."/>
            <person name="Lovegrove M."/>
            <person name="Duncan E.J."/>
            <person name="Remnant E.J."/>
            <person name="Van Eeckhoven J."/>
            <person name="Graham B."/>
            <person name="Knapp R.A."/>
            <person name="Langford K.W."/>
            <person name="Kronenberg Z."/>
            <person name="Press M.O."/>
            <person name="Eacker S.M."/>
            <person name="Wilson-Rankin E.E."/>
            <person name="Purcell J."/>
            <person name="Lester P.J."/>
            <person name="Dearden P.K."/>
        </authorList>
    </citation>
    <scope>NUCLEOTIDE SEQUENCE</scope>
    <source>
        <strain evidence="1">Marl-1</strain>
    </source>
</reference>
<dbReference type="SUPFAM" id="SSF160651">
    <property type="entry name" value="FLJ32549 C-terminal domain-like"/>
    <property type="match status" value="1"/>
</dbReference>
<dbReference type="PANTHER" id="PTHR31581">
    <property type="entry name" value="KICSTOR COMPLEX PROTEIN C12ORF66"/>
    <property type="match status" value="1"/>
</dbReference>
<dbReference type="GO" id="GO:0042149">
    <property type="term" value="P:cellular response to glucose starvation"/>
    <property type="evidence" value="ECO:0007669"/>
    <property type="project" value="TreeGrafter"/>
</dbReference>
<dbReference type="InterPro" id="IPR018544">
    <property type="entry name" value="KICS_2"/>
</dbReference>
<evidence type="ECO:0000313" key="2">
    <source>
        <dbReference type="Proteomes" id="UP000614350"/>
    </source>
</evidence>
<dbReference type="EMBL" id="JACSEA010000005">
    <property type="protein sequence ID" value="KAF7400956.1"/>
    <property type="molecule type" value="Genomic_DNA"/>
</dbReference>
<dbReference type="PANTHER" id="PTHR31581:SF1">
    <property type="entry name" value="KICSTOR SUBUNIT 2"/>
    <property type="match status" value="1"/>
</dbReference>
<dbReference type="Gene3D" id="3.30.450.240">
    <property type="match status" value="1"/>
</dbReference>
<dbReference type="InterPro" id="IPR038060">
    <property type="entry name" value="C12orf66-like_central_sf"/>
</dbReference>
<proteinExistence type="predicted"/>
<dbReference type="GO" id="GO:1904262">
    <property type="term" value="P:negative regulation of TORC1 signaling"/>
    <property type="evidence" value="ECO:0007669"/>
    <property type="project" value="TreeGrafter"/>
</dbReference>
<evidence type="ECO:0000313" key="1">
    <source>
        <dbReference type="EMBL" id="KAF7400956.1"/>
    </source>
</evidence>
<keyword evidence="2" id="KW-1185">Reference proteome</keyword>
<dbReference type="AlphaFoldDB" id="A0A834K6F3"/>
<dbReference type="GO" id="GO:0034198">
    <property type="term" value="P:cellular response to amino acid starvation"/>
    <property type="evidence" value="ECO:0007669"/>
    <property type="project" value="TreeGrafter"/>
</dbReference>
<dbReference type="GO" id="GO:0061462">
    <property type="term" value="P:protein localization to lysosome"/>
    <property type="evidence" value="ECO:0007669"/>
    <property type="project" value="TreeGrafter"/>
</dbReference>
<gene>
    <name evidence="1" type="ORF">HZH66_006140</name>
</gene>